<evidence type="ECO:0000313" key="5">
    <source>
        <dbReference type="EMBL" id="CAA9302216.1"/>
    </source>
</evidence>
<name>A0A6J4KCM3_9CHLR</name>
<dbReference type="GO" id="GO:0005840">
    <property type="term" value="C:ribosome"/>
    <property type="evidence" value="ECO:0007669"/>
    <property type="project" value="UniProtKB-KW"/>
</dbReference>
<sequence length="99" mass="11536">MPLAQRAYEAMVILNPNVGEEQLAAAQQRITDQIDARGGQVQKVDTWGRRRMYYPIKHLRDGYYLIYTFNAEPRSVAELEAGWRITEDVLRHFVVRQDA</sequence>
<evidence type="ECO:0000256" key="3">
    <source>
        <dbReference type="ARBA" id="ARBA00035294"/>
    </source>
</evidence>
<evidence type="ECO:0000256" key="1">
    <source>
        <dbReference type="ARBA" id="ARBA00009512"/>
    </source>
</evidence>
<accession>A0A6J4KCM3</accession>
<dbReference type="GO" id="GO:0003735">
    <property type="term" value="F:structural constituent of ribosome"/>
    <property type="evidence" value="ECO:0007669"/>
    <property type="project" value="InterPro"/>
</dbReference>
<dbReference type="InterPro" id="IPR035980">
    <property type="entry name" value="Ribosomal_bS6_sf"/>
</dbReference>
<dbReference type="InterPro" id="IPR000529">
    <property type="entry name" value="Ribosomal_bS6"/>
</dbReference>
<protein>
    <recommendedName>
        <fullName evidence="3 4">Small ribosomal subunit protein bS6</fullName>
    </recommendedName>
</protein>
<dbReference type="InterPro" id="IPR020814">
    <property type="entry name" value="Ribosomal_S6_plastid/chlpt"/>
</dbReference>
<proteinExistence type="inferred from homology"/>
<dbReference type="GO" id="GO:0070181">
    <property type="term" value="F:small ribosomal subunit rRNA binding"/>
    <property type="evidence" value="ECO:0007669"/>
    <property type="project" value="TreeGrafter"/>
</dbReference>
<dbReference type="Pfam" id="PF01250">
    <property type="entry name" value="Ribosomal_S6"/>
    <property type="match status" value="1"/>
</dbReference>
<gene>
    <name evidence="4" type="primary">rpsF</name>
    <name evidence="5" type="ORF">AVDCRST_MAG77-5762</name>
</gene>
<dbReference type="GO" id="GO:1990904">
    <property type="term" value="C:ribonucleoprotein complex"/>
    <property type="evidence" value="ECO:0007669"/>
    <property type="project" value="UniProtKB-KW"/>
</dbReference>
<evidence type="ECO:0000256" key="2">
    <source>
        <dbReference type="ARBA" id="ARBA00035104"/>
    </source>
</evidence>
<dbReference type="Gene3D" id="3.30.70.60">
    <property type="match status" value="1"/>
</dbReference>
<dbReference type="GO" id="GO:0005737">
    <property type="term" value="C:cytoplasm"/>
    <property type="evidence" value="ECO:0007669"/>
    <property type="project" value="UniProtKB-ARBA"/>
</dbReference>
<dbReference type="NCBIfam" id="TIGR00166">
    <property type="entry name" value="S6"/>
    <property type="match status" value="1"/>
</dbReference>
<reference evidence="5" key="1">
    <citation type="submission" date="2020-02" db="EMBL/GenBank/DDBJ databases">
        <authorList>
            <person name="Meier V. D."/>
        </authorList>
    </citation>
    <scope>NUCLEOTIDE SEQUENCE</scope>
    <source>
        <strain evidence="5">AVDCRST_MAG77</strain>
    </source>
</reference>
<evidence type="ECO:0000256" key="4">
    <source>
        <dbReference type="HAMAP-Rule" id="MF_00360"/>
    </source>
</evidence>
<dbReference type="SUPFAM" id="SSF54995">
    <property type="entry name" value="Ribosomal protein S6"/>
    <property type="match status" value="1"/>
</dbReference>
<comment type="function">
    <text evidence="2 4">Binds together with bS18 to 16S ribosomal RNA.</text>
</comment>
<keyword evidence="4" id="KW-0699">rRNA-binding</keyword>
<dbReference type="GO" id="GO:0006412">
    <property type="term" value="P:translation"/>
    <property type="evidence" value="ECO:0007669"/>
    <property type="project" value="UniProtKB-UniRule"/>
</dbReference>
<keyword evidence="4" id="KW-0689">Ribosomal protein</keyword>
<dbReference type="HAMAP" id="MF_00360">
    <property type="entry name" value="Ribosomal_bS6"/>
    <property type="match status" value="1"/>
</dbReference>
<organism evidence="5">
    <name type="scientific">uncultured Chloroflexota bacterium</name>
    <dbReference type="NCBI Taxonomy" id="166587"/>
    <lineage>
        <taxon>Bacteria</taxon>
        <taxon>Bacillati</taxon>
        <taxon>Chloroflexota</taxon>
        <taxon>environmental samples</taxon>
    </lineage>
</organism>
<dbReference type="CDD" id="cd00473">
    <property type="entry name" value="bS6"/>
    <property type="match status" value="1"/>
</dbReference>
<keyword evidence="4" id="KW-0694">RNA-binding</keyword>
<keyword evidence="4" id="KW-0687">Ribonucleoprotein</keyword>
<dbReference type="AlphaFoldDB" id="A0A6J4KCM3"/>
<dbReference type="InterPro" id="IPR014717">
    <property type="entry name" value="Transl_elong_EF1B/ribsomal_bS6"/>
</dbReference>
<dbReference type="PANTHER" id="PTHR21011">
    <property type="entry name" value="MITOCHONDRIAL 28S RIBOSOMAL PROTEIN S6"/>
    <property type="match status" value="1"/>
</dbReference>
<dbReference type="EMBL" id="CADCTC010000299">
    <property type="protein sequence ID" value="CAA9302216.1"/>
    <property type="molecule type" value="Genomic_DNA"/>
</dbReference>
<dbReference type="PANTHER" id="PTHR21011:SF1">
    <property type="entry name" value="SMALL RIBOSOMAL SUBUNIT PROTEIN BS6M"/>
    <property type="match status" value="1"/>
</dbReference>
<comment type="similarity">
    <text evidence="1 4">Belongs to the bacterial ribosomal protein bS6 family.</text>
</comment>